<reference evidence="1" key="1">
    <citation type="submission" date="2022-03" db="EMBL/GenBank/DDBJ databases">
        <title>Genomic Encyclopedia of Type Strains, Phase III (KMG-III): the genomes of soil and plant-associated and newly described type strains.</title>
        <authorList>
            <person name="Whitman W."/>
        </authorList>
    </citation>
    <scope>NUCLEOTIDE SEQUENCE</scope>
    <source>
        <strain evidence="1">ANL 6-2</strain>
    </source>
</reference>
<dbReference type="AlphaFoldDB" id="A0AAE3KBX9"/>
<accession>A0AAE3KBX9</accession>
<sequence length="98" mass="11470">MILTILFYALLFLLNNSVHKLATPLETWFAAYDLSDQLRAWGFGMADGVNDILIFVFFTHLFLNAINVRPVRALILLFSTRSFRERYREQERIDRGEG</sequence>
<gene>
    <name evidence="1" type="ORF">J2T57_001355</name>
</gene>
<evidence type="ECO:0000313" key="1">
    <source>
        <dbReference type="EMBL" id="MCP1674253.1"/>
    </source>
</evidence>
<comment type="caution">
    <text evidence="1">The sequence shown here is derived from an EMBL/GenBank/DDBJ whole genome shotgun (WGS) entry which is preliminary data.</text>
</comment>
<keyword evidence="2" id="KW-1185">Reference proteome</keyword>
<evidence type="ECO:0000313" key="2">
    <source>
        <dbReference type="Proteomes" id="UP001205843"/>
    </source>
</evidence>
<protein>
    <submittedName>
        <fullName evidence="1">Uncharacterized protein</fullName>
    </submittedName>
</protein>
<organism evidence="1 2">
    <name type="scientific">Natronocella acetinitrilica</name>
    <dbReference type="NCBI Taxonomy" id="414046"/>
    <lineage>
        <taxon>Bacteria</taxon>
        <taxon>Pseudomonadati</taxon>
        <taxon>Pseudomonadota</taxon>
        <taxon>Gammaproteobacteria</taxon>
        <taxon>Chromatiales</taxon>
        <taxon>Ectothiorhodospiraceae</taxon>
        <taxon>Natronocella</taxon>
    </lineage>
</organism>
<dbReference type="RefSeq" id="WP_253476118.1">
    <property type="nucleotide sequence ID" value="NZ_JALJXV010000003.1"/>
</dbReference>
<dbReference type="Proteomes" id="UP001205843">
    <property type="component" value="Unassembled WGS sequence"/>
</dbReference>
<proteinExistence type="predicted"/>
<name>A0AAE3KBX9_9GAMM</name>
<dbReference type="EMBL" id="JALJXV010000003">
    <property type="protein sequence ID" value="MCP1674253.1"/>
    <property type="molecule type" value="Genomic_DNA"/>
</dbReference>